<organism evidence="1 2">
    <name type="scientific">Cochliobolus sativus</name>
    <name type="common">Common root rot and spot blotch fungus</name>
    <name type="synonym">Bipolaris sorokiniana</name>
    <dbReference type="NCBI Taxonomy" id="45130"/>
    <lineage>
        <taxon>Eukaryota</taxon>
        <taxon>Fungi</taxon>
        <taxon>Dikarya</taxon>
        <taxon>Ascomycota</taxon>
        <taxon>Pezizomycotina</taxon>
        <taxon>Dothideomycetes</taxon>
        <taxon>Pleosporomycetidae</taxon>
        <taxon>Pleosporales</taxon>
        <taxon>Pleosporineae</taxon>
        <taxon>Pleosporaceae</taxon>
        <taxon>Bipolaris</taxon>
    </lineage>
</organism>
<reference evidence="1" key="1">
    <citation type="submission" date="2019-11" db="EMBL/GenBank/DDBJ databases">
        <title>Bipolaris sorokiniana Genome sequencing.</title>
        <authorList>
            <person name="Wang H."/>
        </authorList>
    </citation>
    <scope>NUCLEOTIDE SEQUENCE</scope>
</reference>
<dbReference type="AlphaFoldDB" id="A0A8H6DSY6"/>
<protein>
    <submittedName>
        <fullName evidence="1">Uncharacterized protein</fullName>
    </submittedName>
</protein>
<name>A0A8H6DSY6_COCSA</name>
<dbReference type="EMBL" id="WNKQ01000015">
    <property type="protein sequence ID" value="KAF5846693.1"/>
    <property type="molecule type" value="Genomic_DNA"/>
</dbReference>
<comment type="caution">
    <text evidence="1">The sequence shown here is derived from an EMBL/GenBank/DDBJ whole genome shotgun (WGS) entry which is preliminary data.</text>
</comment>
<dbReference type="Proteomes" id="UP000624244">
    <property type="component" value="Unassembled WGS sequence"/>
</dbReference>
<evidence type="ECO:0000313" key="1">
    <source>
        <dbReference type="EMBL" id="KAF5846693.1"/>
    </source>
</evidence>
<evidence type="ECO:0000313" key="2">
    <source>
        <dbReference type="Proteomes" id="UP000624244"/>
    </source>
</evidence>
<sequence>MSTRANCGEPKVAIRMQKDACALMHGHGSTNGASDRTCCRIYRQCLFAASMRVLSKLVDTCPFPACNLSDGGGVAQDAIRLGGLMMSSRLI</sequence>
<accession>A0A8H6DSY6</accession>
<proteinExistence type="predicted"/>
<gene>
    <name evidence="1" type="ORF">GGP41_004744</name>
</gene>